<keyword evidence="5" id="KW-0997">Cell inner membrane</keyword>
<dbReference type="HOGENOM" id="CLU_079215_1_2_5"/>
<evidence type="ECO:0000313" key="20">
    <source>
        <dbReference type="EMBL" id="BAM86777.1"/>
    </source>
</evidence>
<comment type="function">
    <text evidence="14">Component of the F(0) channel, it forms part of the peripheral stalk, linking F(1) to F(0). The b'-subunit is a diverged and duplicated form of b found in plants and photosynthetic bacteria.</text>
</comment>
<evidence type="ECO:0000256" key="11">
    <source>
        <dbReference type="ARBA" id="ARBA00023136"/>
    </source>
</evidence>
<dbReference type="AlphaFoldDB" id="M4Z1Z1"/>
<dbReference type="Proteomes" id="UP000011841">
    <property type="component" value="Chromosome"/>
</dbReference>
<dbReference type="CDD" id="cd06503">
    <property type="entry name" value="ATP-synt_Fo_b"/>
    <property type="match status" value="1"/>
</dbReference>
<evidence type="ECO:0000256" key="19">
    <source>
        <dbReference type="SAM" id="MobiDB-lite"/>
    </source>
</evidence>
<dbReference type="GO" id="GO:0046961">
    <property type="term" value="F:proton-transporting ATPase activity, rotational mechanism"/>
    <property type="evidence" value="ECO:0007669"/>
    <property type="project" value="TreeGrafter"/>
</dbReference>
<evidence type="ECO:0000256" key="1">
    <source>
        <dbReference type="ARBA" id="ARBA00004377"/>
    </source>
</evidence>
<dbReference type="PANTHER" id="PTHR33445">
    <property type="entry name" value="ATP SYNTHASE SUBUNIT B', CHLOROPLASTIC"/>
    <property type="match status" value="1"/>
</dbReference>
<dbReference type="OrthoDB" id="9805716at2"/>
<evidence type="ECO:0000256" key="10">
    <source>
        <dbReference type="ARBA" id="ARBA00023065"/>
    </source>
</evidence>
<keyword evidence="8 16" id="KW-0375">Hydrogen ion transport</keyword>
<gene>
    <name evidence="16" type="primary">atpF</name>
    <name evidence="20" type="ORF">S58_07640</name>
</gene>
<feature type="coiled-coil region" evidence="18">
    <location>
        <begin position="83"/>
        <end position="117"/>
    </location>
</feature>
<keyword evidence="18" id="KW-0175">Coiled coil</keyword>
<evidence type="ECO:0000313" key="21">
    <source>
        <dbReference type="Proteomes" id="UP000011841"/>
    </source>
</evidence>
<dbReference type="RefSeq" id="WP_015663914.1">
    <property type="nucleotide sequence ID" value="NC_020453.1"/>
</dbReference>
<proteinExistence type="inferred from homology"/>
<keyword evidence="6 16" id="KW-0138">CF(0)</keyword>
<keyword evidence="11 16" id="KW-0472">Membrane</keyword>
<evidence type="ECO:0000256" key="15">
    <source>
        <dbReference type="ARBA" id="ARBA00025830"/>
    </source>
</evidence>
<dbReference type="KEGG" id="aol:S58_07640"/>
<evidence type="ECO:0000256" key="13">
    <source>
        <dbReference type="ARBA" id="ARBA00025198"/>
    </source>
</evidence>
<reference evidence="20 21" key="1">
    <citation type="journal article" date="2013" name="Appl. Environ. Microbiol.">
        <title>Genome analysis suggests that the soil oligotrophic bacterium Agromonas oligotrophica (Bradyrhizobium oligotrophicum) is a nitrogen-fixing symbiont of Aeschynomene indica.</title>
        <authorList>
            <person name="Okubo T."/>
            <person name="Fukushima S."/>
            <person name="Itakura M."/>
            <person name="Oshima K."/>
            <person name="Longtonglang A."/>
            <person name="Teaumroong N."/>
            <person name="Mitsui H."/>
            <person name="Hattori M."/>
            <person name="Hattori R."/>
            <person name="Hattori T."/>
            <person name="Minamisawa K."/>
        </authorList>
    </citation>
    <scope>NUCLEOTIDE SEQUENCE [LARGE SCALE GENOMIC DNA]</scope>
    <source>
        <strain evidence="20 21">S58</strain>
    </source>
</reference>
<evidence type="ECO:0000256" key="6">
    <source>
        <dbReference type="ARBA" id="ARBA00022547"/>
    </source>
</evidence>
<dbReference type="STRING" id="1245469.S58_07640"/>
<evidence type="ECO:0000256" key="4">
    <source>
        <dbReference type="ARBA" id="ARBA00022475"/>
    </source>
</evidence>
<evidence type="ECO:0000256" key="7">
    <source>
        <dbReference type="ARBA" id="ARBA00022692"/>
    </source>
</evidence>
<dbReference type="GeneID" id="301814760"/>
<sequence length="196" mass="19964">MAESHGGAKVGETKGGEAKGTASAHTEADGGHGFPPFSKETFPSQIVSLVIAFVALYVIVSRVALPKVGGVIDARQKSIDGDLAEAQRLKDESEAAMKAYESELATARSRAQAIGAETREKLAASSDAERKALEDSLAAKLAAAEKSIATTRATAMSNVRGIAADAASAIVQQLTGKAPTAKTVQAAVDASLKGTA</sequence>
<keyword evidence="21" id="KW-1185">Reference proteome</keyword>
<comment type="subunit">
    <text evidence="15 16">F-type ATPases have 2 components, F(1) - the catalytic core - and F(0) - the membrane proton channel. F(1) has five subunits: alpha(3), beta(3), gamma(1), delta(1), epsilon(1). F(0) has three main subunits: a(1), b(2) and c(10-14). The alpha and beta chains form an alternating ring which encloses part of the gamma chain. F(1) is attached to F(0) by a central stalk formed by the gamma and epsilon chains, while a peripheral stalk is formed by the delta and b chains.</text>
</comment>
<evidence type="ECO:0000256" key="8">
    <source>
        <dbReference type="ARBA" id="ARBA00022781"/>
    </source>
</evidence>
<evidence type="ECO:0000256" key="16">
    <source>
        <dbReference type="HAMAP-Rule" id="MF_01398"/>
    </source>
</evidence>
<comment type="function">
    <text evidence="13 16">F(1)F(0) ATP synthase produces ATP from ADP in the presence of a proton or sodium gradient. F-type ATPases consist of two structural domains, F(1) containing the extramembraneous catalytic core and F(0) containing the membrane proton channel, linked together by a central stalk and a peripheral stalk. During catalysis, ATP synthesis in the catalytic domain of F(1) is coupled via a rotary mechanism of the central stalk subunits to proton translocation.</text>
</comment>
<keyword evidence="9 16" id="KW-1133">Transmembrane helix</keyword>
<dbReference type="EMBL" id="AP012603">
    <property type="protein sequence ID" value="BAM86777.1"/>
    <property type="molecule type" value="Genomic_DNA"/>
</dbReference>
<evidence type="ECO:0000256" key="5">
    <source>
        <dbReference type="ARBA" id="ARBA00022519"/>
    </source>
</evidence>
<comment type="similarity">
    <text evidence="2 16 17">Belongs to the ATPase B chain family.</text>
</comment>
<feature type="region of interest" description="Disordered" evidence="19">
    <location>
        <begin position="1"/>
        <end position="36"/>
    </location>
</feature>
<keyword evidence="7 16" id="KW-0812">Transmembrane</keyword>
<dbReference type="Pfam" id="PF00430">
    <property type="entry name" value="ATP-synt_B"/>
    <property type="match status" value="1"/>
</dbReference>
<keyword evidence="3 16" id="KW-0813">Transport</keyword>
<organism evidence="20 21">
    <name type="scientific">Bradyrhizobium oligotrophicum S58</name>
    <dbReference type="NCBI Taxonomy" id="1245469"/>
    <lineage>
        <taxon>Bacteria</taxon>
        <taxon>Pseudomonadati</taxon>
        <taxon>Pseudomonadota</taxon>
        <taxon>Alphaproteobacteria</taxon>
        <taxon>Hyphomicrobiales</taxon>
        <taxon>Nitrobacteraceae</taxon>
        <taxon>Bradyrhizobium</taxon>
    </lineage>
</organism>
<dbReference type="PATRIC" id="fig|1245469.3.peg.781"/>
<evidence type="ECO:0000256" key="2">
    <source>
        <dbReference type="ARBA" id="ARBA00005513"/>
    </source>
</evidence>
<comment type="subcellular location">
    <subcellularLocation>
        <location evidence="1">Cell inner membrane</location>
        <topology evidence="1">Single-pass membrane protein</topology>
    </subcellularLocation>
    <subcellularLocation>
        <location evidence="16">Cell membrane</location>
        <topology evidence="16">Single-pass membrane protein</topology>
    </subcellularLocation>
</comment>
<dbReference type="GO" id="GO:0045259">
    <property type="term" value="C:proton-transporting ATP synthase complex"/>
    <property type="evidence" value="ECO:0007669"/>
    <property type="project" value="UniProtKB-KW"/>
</dbReference>
<evidence type="ECO:0000256" key="3">
    <source>
        <dbReference type="ARBA" id="ARBA00022448"/>
    </source>
</evidence>
<keyword evidence="10 16" id="KW-0406">Ion transport</keyword>
<dbReference type="GO" id="GO:0005886">
    <property type="term" value="C:plasma membrane"/>
    <property type="evidence" value="ECO:0007669"/>
    <property type="project" value="UniProtKB-SubCell"/>
</dbReference>
<evidence type="ECO:0000256" key="14">
    <source>
        <dbReference type="ARBA" id="ARBA00025614"/>
    </source>
</evidence>
<protein>
    <recommendedName>
        <fullName evidence="16">ATP synthase subunit b</fullName>
    </recommendedName>
    <alternativeName>
        <fullName evidence="16">ATP synthase F(0) sector subunit b</fullName>
    </alternativeName>
    <alternativeName>
        <fullName evidence="16">ATPase subunit I</fullName>
    </alternativeName>
    <alternativeName>
        <fullName evidence="16">F-type ATPase subunit b</fullName>
        <shortName evidence="16">F-ATPase subunit b</shortName>
    </alternativeName>
</protein>
<dbReference type="InterPro" id="IPR050059">
    <property type="entry name" value="ATP_synthase_B_chain"/>
</dbReference>
<dbReference type="PANTHER" id="PTHR33445:SF1">
    <property type="entry name" value="ATP SYNTHASE SUBUNIT B"/>
    <property type="match status" value="1"/>
</dbReference>
<accession>M4Z1Z1</accession>
<evidence type="ECO:0000256" key="17">
    <source>
        <dbReference type="RuleBase" id="RU003848"/>
    </source>
</evidence>
<feature type="transmembrane region" description="Helical" evidence="16">
    <location>
        <begin position="46"/>
        <end position="65"/>
    </location>
</feature>
<name>M4Z1Z1_9BRAD</name>
<dbReference type="GO" id="GO:0046933">
    <property type="term" value="F:proton-transporting ATP synthase activity, rotational mechanism"/>
    <property type="evidence" value="ECO:0007669"/>
    <property type="project" value="UniProtKB-UniRule"/>
</dbReference>
<evidence type="ECO:0000256" key="12">
    <source>
        <dbReference type="ARBA" id="ARBA00023310"/>
    </source>
</evidence>
<keyword evidence="12 16" id="KW-0066">ATP synthesis</keyword>
<keyword evidence="4 16" id="KW-1003">Cell membrane</keyword>
<evidence type="ECO:0000256" key="18">
    <source>
        <dbReference type="SAM" id="Coils"/>
    </source>
</evidence>
<dbReference type="HAMAP" id="MF_01398">
    <property type="entry name" value="ATP_synth_b_bprime"/>
    <property type="match status" value="1"/>
</dbReference>
<dbReference type="eggNOG" id="COG0711">
    <property type="taxonomic scope" value="Bacteria"/>
</dbReference>
<dbReference type="InterPro" id="IPR002146">
    <property type="entry name" value="ATP_synth_b/b'su_bac/chlpt"/>
</dbReference>
<evidence type="ECO:0000256" key="9">
    <source>
        <dbReference type="ARBA" id="ARBA00022989"/>
    </source>
</evidence>